<dbReference type="Proteomes" id="UP000799754">
    <property type="component" value="Unassembled WGS sequence"/>
</dbReference>
<accession>A0ACB6S0Q0</accession>
<reference evidence="1" key="1">
    <citation type="journal article" date="2020" name="Stud. Mycol.">
        <title>101 Dothideomycetes genomes: a test case for predicting lifestyles and emergence of pathogens.</title>
        <authorList>
            <person name="Haridas S."/>
            <person name="Albert R."/>
            <person name="Binder M."/>
            <person name="Bloem J."/>
            <person name="Labutti K."/>
            <person name="Salamov A."/>
            <person name="Andreopoulos B."/>
            <person name="Baker S."/>
            <person name="Barry K."/>
            <person name="Bills G."/>
            <person name="Bluhm B."/>
            <person name="Cannon C."/>
            <person name="Castanera R."/>
            <person name="Culley D."/>
            <person name="Daum C."/>
            <person name="Ezra D."/>
            <person name="Gonzalez J."/>
            <person name="Henrissat B."/>
            <person name="Kuo A."/>
            <person name="Liang C."/>
            <person name="Lipzen A."/>
            <person name="Lutzoni F."/>
            <person name="Magnuson J."/>
            <person name="Mondo S."/>
            <person name="Nolan M."/>
            <person name="Ohm R."/>
            <person name="Pangilinan J."/>
            <person name="Park H.-J."/>
            <person name="Ramirez L."/>
            <person name="Alfaro M."/>
            <person name="Sun H."/>
            <person name="Tritt A."/>
            <person name="Yoshinaga Y."/>
            <person name="Zwiers L.-H."/>
            <person name="Turgeon B."/>
            <person name="Goodwin S."/>
            <person name="Spatafora J."/>
            <person name="Crous P."/>
            <person name="Grigoriev I."/>
        </authorList>
    </citation>
    <scope>NUCLEOTIDE SEQUENCE</scope>
    <source>
        <strain evidence="1">CBS 525.71</strain>
    </source>
</reference>
<comment type="caution">
    <text evidence="1">The sequence shown here is derived from an EMBL/GenBank/DDBJ whole genome shotgun (WGS) entry which is preliminary data.</text>
</comment>
<evidence type="ECO:0000313" key="2">
    <source>
        <dbReference type="Proteomes" id="UP000799754"/>
    </source>
</evidence>
<evidence type="ECO:0000313" key="1">
    <source>
        <dbReference type="EMBL" id="KAF2627087.1"/>
    </source>
</evidence>
<proteinExistence type="predicted"/>
<keyword evidence="2" id="KW-1185">Reference proteome</keyword>
<sequence>MVFHLVLTAGIIISCLWLVRTLAPANAAPQCRPEGSSRQTHRGQNPIPSTQRGAHLHQVYPTKGGPEEDGPDPDVDIIAIHGLDTDSEKTWTWEDRKDPTSKVNWLKHPKMLPSKVERVRIFTCYWPADLLQPSNLVQKTEEELALLLFEDIQRELQVERNHARSKNRSILFIASCLGGIILMKALVGAKADHPVRRATRGIIFLATPFRGTSFQDVAAFAEPGLQAWASFQGGQVSSLLSIVKGSTFSLENLVRRFVSLCRDSDPPYQVFNFYEKGKTSLPSKTFPWLPAWFRKEKQLVDESSATLDIVPDPLPLSRPHALMNKFSHSQCTDQCKIQCAEREDFELVSGRIQGMLQKIRKGTPLEQADAWIRTEHYAAKRLRIERLSGDKLPLENCYINLAIVEQSAKKASPAEDGSEEGAAPHVSPFSLSARLKVETPDKNIQVELSSLFDPREDSNGQTIQPRRILIRGRAGIGKTTLCKKMVDEFVHSYQDFDRWTKLFDRVLWVSLRRLKEWSSTIYDLEGLFTREYFAQRDHDTRKILAKELRLVVERGRTLFLLDGLDEVAQELAIEDSKSTFLEALLNQPNVIITSRPHVLLPAKVSSPDLELETIGFYPDQVKAYLQATFTADPKKVEAVQSYLQTHQLIQDLVRIPIQLDALCYTWDHLKGKAVPQTMTATYKAIEESLWKKDILRLETKNRDRLLTKDDIKHDKMNKIEILVKNEVSLLEGLAFTGLYNDVINFELEHWEAVSKEFEQSNEWIPWNTRLPRLSFLRTSELSEDDHKRDYHFLHLTFQEYFAARYFVRQWKTQKPLTCLQLSDGECNEIEPASFLRKHKYDPRYDICWRFVAGLLDGDKRALRFVQAIENQPRDLLGPTHQRLVMHCLSEIEWKDTGFMVLRTKLENQLGQWLLFECNSTQDCWLASEMECPEQVLVNALNEASEDARLILLERLNRRAAVPSSVIDAVVPWLKNCASKKLSIAILDILRHQHKALPDELLQDITARLDHEDGDFRLAAAEALQGRADLRVELLQSIVARLEDQYQNVRRAAVETLQGRADLTEEVLQRIAARLEDKDEHVRLAASKKLQDQANLTKEVLESIAARLEDEDRDVRLAAAKTLQGRADLTEEALLSITARFEHKDKGVQLAAAEALQGRGNFTNRLQQGIAARLKHKDRDVQLAAAKALQGQTNLAEELLQNIAARLEDEDEHVRIAAVKTLQGRASLTGDVLQRIAARLKDGDSDVRLAAAKTLQGRANLTEDVLQRIAARLEDEYGHVRLAAVKTLQGRANLTEDVLQRIAALLKHKDRDVRLAATQTLQGRANLMEDVLKRIAARLEDTYKDVRQAAVEVLVNQAALSSDVLGMSLKPLYLALREKSFKEHLYWTALDRDSIGVGLRHVSLSCKQ</sequence>
<dbReference type="EMBL" id="MU006718">
    <property type="protein sequence ID" value="KAF2627087.1"/>
    <property type="molecule type" value="Genomic_DNA"/>
</dbReference>
<gene>
    <name evidence="1" type="ORF">BU25DRAFT_368771</name>
</gene>
<protein>
    <submittedName>
        <fullName evidence="1">Uncharacterized protein</fullName>
    </submittedName>
</protein>
<organism evidence="1 2">
    <name type="scientific">Macroventuria anomochaeta</name>
    <dbReference type="NCBI Taxonomy" id="301207"/>
    <lineage>
        <taxon>Eukaryota</taxon>
        <taxon>Fungi</taxon>
        <taxon>Dikarya</taxon>
        <taxon>Ascomycota</taxon>
        <taxon>Pezizomycotina</taxon>
        <taxon>Dothideomycetes</taxon>
        <taxon>Pleosporomycetidae</taxon>
        <taxon>Pleosporales</taxon>
        <taxon>Pleosporineae</taxon>
        <taxon>Didymellaceae</taxon>
        <taxon>Macroventuria</taxon>
    </lineage>
</organism>
<feature type="non-terminal residue" evidence="1">
    <location>
        <position position="1407"/>
    </location>
</feature>
<name>A0ACB6S0Q0_9PLEO</name>